<reference evidence="2" key="1">
    <citation type="submission" date="2019-04" db="EMBL/GenBank/DDBJ databases">
        <title>Evolution of Biomass-Degrading Anaerobic Consortia Revealed by Metagenomics.</title>
        <authorList>
            <person name="Peng X."/>
        </authorList>
    </citation>
    <scope>NUCLEOTIDE SEQUENCE</scope>
    <source>
        <strain evidence="2">SIG66</strain>
    </source>
</reference>
<name>A0A928HEP1_9BACT</name>
<proteinExistence type="predicted"/>
<feature type="chain" id="PRO_5037473411" description="Outer membrane protein beta-barrel domain-containing protein" evidence="1">
    <location>
        <begin position="21"/>
        <end position="242"/>
    </location>
</feature>
<feature type="signal peptide" evidence="1">
    <location>
        <begin position="1"/>
        <end position="20"/>
    </location>
</feature>
<organism evidence="2 3">
    <name type="scientific">Candidatus Avelusimicrobium gallicola</name>
    <dbReference type="NCBI Taxonomy" id="2562704"/>
    <lineage>
        <taxon>Bacteria</taxon>
        <taxon>Pseudomonadati</taxon>
        <taxon>Elusimicrobiota</taxon>
        <taxon>Elusimicrobia</taxon>
        <taxon>Elusimicrobiales</taxon>
        <taxon>Elusimicrobiaceae</taxon>
        <taxon>Candidatus Avelusimicrobium</taxon>
    </lineage>
</organism>
<keyword evidence="1" id="KW-0732">Signal</keyword>
<evidence type="ECO:0000313" key="2">
    <source>
        <dbReference type="EMBL" id="MBE6420898.1"/>
    </source>
</evidence>
<gene>
    <name evidence="2" type="ORF">E7027_01970</name>
</gene>
<dbReference type="Proteomes" id="UP000725649">
    <property type="component" value="Unassembled WGS sequence"/>
</dbReference>
<evidence type="ECO:0000313" key="3">
    <source>
        <dbReference type="Proteomes" id="UP000725649"/>
    </source>
</evidence>
<protein>
    <recommendedName>
        <fullName evidence="4">Outer membrane protein beta-barrel domain-containing protein</fullName>
    </recommendedName>
</protein>
<accession>A0A928HEP1</accession>
<comment type="caution">
    <text evidence="2">The sequence shown here is derived from an EMBL/GenBank/DDBJ whole genome shotgun (WGS) entry which is preliminary data.</text>
</comment>
<evidence type="ECO:0000256" key="1">
    <source>
        <dbReference type="SAM" id="SignalP"/>
    </source>
</evidence>
<dbReference type="EMBL" id="SUVG01000002">
    <property type="protein sequence ID" value="MBE6420898.1"/>
    <property type="molecule type" value="Genomic_DNA"/>
</dbReference>
<evidence type="ECO:0008006" key="4">
    <source>
        <dbReference type="Google" id="ProtNLM"/>
    </source>
</evidence>
<sequence length="242" mass="27571">MKLKISLLAALFFLPLAAFAAQGDPISVETTVIDVPTAETFDRYQVSFLTRTYDHGTVMESLDFGVFPRLNIGVSVAAHELLGSSDSVRVLDPDFQAKWKIYDGSLYLPAIAIGYDGRRYGYGYDETRKYRDTKHYLDDRKGGYLTLTREIFVPGFHATAGINFSDFDWSELYMFTGLYYNLAEKVGLLAEWDNIRNMRDSRLNLGARFYLHPSLALDAAVRRIGRGSESERILQIRYVTHF</sequence>
<dbReference type="AlphaFoldDB" id="A0A928HEP1"/>